<protein>
    <submittedName>
        <fullName evidence="3">Oxidoreductase</fullName>
    </submittedName>
</protein>
<proteinExistence type="inferred from homology"/>
<evidence type="ECO:0000256" key="1">
    <source>
        <dbReference type="ARBA" id="ARBA00006484"/>
    </source>
</evidence>
<sequence length="253" mass="25202">MTNAPALDFAGRTAVVTGAASGIGRATACLLAERGAAVVIGDVAEAARTVAAELTEAGHRALFVRTDVTDEASTAALMDAAASAFGGVDVLVANAGIAEPKAPLHALDVTAWRRVIDIDLTGVALCGKHALRHMVEAGRGSIVNVSSILGTVGQANSGAYCAAKAAVANLTRSTAVTYAASGIRVNAVAPGYADTPLVAGLPEAVRGSMVARQPIGRLARPEEIAEAIAFLASDAASFVVGAVLAVDGGYTAV</sequence>
<dbReference type="SUPFAM" id="SSF51735">
    <property type="entry name" value="NAD(P)-binding Rossmann-fold domains"/>
    <property type="match status" value="1"/>
</dbReference>
<dbReference type="PANTHER" id="PTHR24321">
    <property type="entry name" value="DEHYDROGENASES, SHORT CHAIN"/>
    <property type="match status" value="1"/>
</dbReference>
<dbReference type="PRINTS" id="PR00081">
    <property type="entry name" value="GDHRDH"/>
</dbReference>
<dbReference type="Proteomes" id="UP000597761">
    <property type="component" value="Unassembled WGS sequence"/>
</dbReference>
<dbReference type="PANTHER" id="PTHR24321:SF8">
    <property type="entry name" value="ESTRADIOL 17-BETA-DEHYDROGENASE 8-RELATED"/>
    <property type="match status" value="1"/>
</dbReference>
<dbReference type="InterPro" id="IPR036291">
    <property type="entry name" value="NAD(P)-bd_dom_sf"/>
</dbReference>
<dbReference type="EMBL" id="BMJI01000002">
    <property type="protein sequence ID" value="GGC83329.1"/>
    <property type="molecule type" value="Genomic_DNA"/>
</dbReference>
<dbReference type="RefSeq" id="WP_188666439.1">
    <property type="nucleotide sequence ID" value="NZ_BMJI01000002.1"/>
</dbReference>
<dbReference type="Gene3D" id="3.40.50.720">
    <property type="entry name" value="NAD(P)-binding Rossmann-like Domain"/>
    <property type="match status" value="1"/>
</dbReference>
<dbReference type="PROSITE" id="PS00061">
    <property type="entry name" value="ADH_SHORT"/>
    <property type="match status" value="1"/>
</dbReference>
<comment type="similarity">
    <text evidence="1">Belongs to the short-chain dehydrogenases/reductases (SDR) family.</text>
</comment>
<dbReference type="InterPro" id="IPR020904">
    <property type="entry name" value="Sc_DH/Rdtase_CS"/>
</dbReference>
<dbReference type="NCBIfam" id="NF009466">
    <property type="entry name" value="PRK12826.1-2"/>
    <property type="match status" value="1"/>
</dbReference>
<gene>
    <name evidence="3" type="ORF">GCM10011512_07620</name>
</gene>
<organism evidence="3 4">
    <name type="scientific">Tersicoccus solisilvae</name>
    <dbReference type="NCBI Taxonomy" id="1882339"/>
    <lineage>
        <taxon>Bacteria</taxon>
        <taxon>Bacillati</taxon>
        <taxon>Actinomycetota</taxon>
        <taxon>Actinomycetes</taxon>
        <taxon>Micrococcales</taxon>
        <taxon>Micrococcaceae</taxon>
        <taxon>Tersicoccus</taxon>
    </lineage>
</organism>
<dbReference type="PRINTS" id="PR00080">
    <property type="entry name" value="SDRFAMILY"/>
</dbReference>
<evidence type="ECO:0000313" key="4">
    <source>
        <dbReference type="Proteomes" id="UP000597761"/>
    </source>
</evidence>
<keyword evidence="2" id="KW-0560">Oxidoreductase</keyword>
<evidence type="ECO:0000256" key="2">
    <source>
        <dbReference type="ARBA" id="ARBA00023002"/>
    </source>
</evidence>
<comment type="caution">
    <text evidence="3">The sequence shown here is derived from an EMBL/GenBank/DDBJ whole genome shotgun (WGS) entry which is preliminary data.</text>
</comment>
<reference evidence="4" key="1">
    <citation type="journal article" date="2019" name="Int. J. Syst. Evol. Microbiol.">
        <title>The Global Catalogue of Microorganisms (GCM) 10K type strain sequencing project: providing services to taxonomists for standard genome sequencing and annotation.</title>
        <authorList>
            <consortium name="The Broad Institute Genomics Platform"/>
            <consortium name="The Broad Institute Genome Sequencing Center for Infectious Disease"/>
            <person name="Wu L."/>
            <person name="Ma J."/>
        </authorList>
    </citation>
    <scope>NUCLEOTIDE SEQUENCE [LARGE SCALE GENOMIC DNA]</scope>
    <source>
        <strain evidence="4">CGMCC 1.15480</strain>
    </source>
</reference>
<accession>A0ABQ1NR60</accession>
<dbReference type="InterPro" id="IPR002347">
    <property type="entry name" value="SDR_fam"/>
</dbReference>
<name>A0ABQ1NR60_9MICC</name>
<dbReference type="NCBIfam" id="NF005559">
    <property type="entry name" value="PRK07231.1"/>
    <property type="match status" value="1"/>
</dbReference>
<dbReference type="Pfam" id="PF13561">
    <property type="entry name" value="adh_short_C2"/>
    <property type="match status" value="1"/>
</dbReference>
<evidence type="ECO:0000313" key="3">
    <source>
        <dbReference type="EMBL" id="GGC83329.1"/>
    </source>
</evidence>
<keyword evidence="4" id="KW-1185">Reference proteome</keyword>